<protein>
    <recommendedName>
        <fullName evidence="2">Nucleoid-associated protein FD27_GL000073</fullName>
    </recommendedName>
</protein>
<keyword evidence="2" id="KW-0963">Cytoplasm</keyword>
<gene>
    <name evidence="4" type="ORF">FD27_GL000073</name>
</gene>
<comment type="similarity">
    <text evidence="2">Belongs to the YbaB/EbfC family.</text>
</comment>
<dbReference type="GO" id="GO:0003677">
    <property type="term" value="F:DNA binding"/>
    <property type="evidence" value="ECO:0007669"/>
    <property type="project" value="UniProtKB-UniRule"/>
</dbReference>
<dbReference type="GO" id="GO:0005829">
    <property type="term" value="C:cytosol"/>
    <property type="evidence" value="ECO:0007669"/>
    <property type="project" value="TreeGrafter"/>
</dbReference>
<evidence type="ECO:0000313" key="5">
    <source>
        <dbReference type="Proteomes" id="UP000051445"/>
    </source>
</evidence>
<dbReference type="InterPro" id="IPR036894">
    <property type="entry name" value="YbaB-like_sf"/>
</dbReference>
<dbReference type="PIRSF" id="PIRSF004555">
    <property type="entry name" value="UCP004555"/>
    <property type="match status" value="1"/>
</dbReference>
<sequence>MVIKMMRGMNMQQMMKQAKQMQKKMMEEHEELAKQEFVGKAPDDMVTATFTGDNKLVELQIKPEAVDPDDVDMLSDLVVAAINDGMKKVNDATQSKLGKYTRGLGM</sequence>
<dbReference type="NCBIfam" id="TIGR00103">
    <property type="entry name" value="DNA_YbaB_EbfC"/>
    <property type="match status" value="1"/>
</dbReference>
<dbReference type="Pfam" id="PF02575">
    <property type="entry name" value="YbaB_DNA_bd"/>
    <property type="match status" value="1"/>
</dbReference>
<comment type="subcellular location">
    <subcellularLocation>
        <location evidence="2">Cytoplasm</location>
        <location evidence="2">Nucleoid</location>
    </subcellularLocation>
</comment>
<proteinExistence type="inferred from homology"/>
<dbReference type="PANTHER" id="PTHR33449:SF1">
    <property type="entry name" value="NUCLEOID-ASSOCIATED PROTEIN YBAB"/>
    <property type="match status" value="1"/>
</dbReference>
<name>A0A0R1PCR8_9LACO</name>
<dbReference type="EMBL" id="AZER01000008">
    <property type="protein sequence ID" value="KRL28372.1"/>
    <property type="molecule type" value="Genomic_DNA"/>
</dbReference>
<evidence type="ECO:0000313" key="4">
    <source>
        <dbReference type="EMBL" id="KRL28372.1"/>
    </source>
</evidence>
<dbReference type="HAMAP" id="MF_00274">
    <property type="entry name" value="DNA_YbaB_EbfC"/>
    <property type="match status" value="1"/>
</dbReference>
<dbReference type="InterPro" id="IPR004401">
    <property type="entry name" value="YbaB/EbfC"/>
</dbReference>
<comment type="caution">
    <text evidence="4">The sequence shown here is derived from an EMBL/GenBank/DDBJ whole genome shotgun (WGS) entry which is preliminary data.</text>
</comment>
<feature type="region of interest" description="Disordered" evidence="3">
    <location>
        <begin position="9"/>
        <end position="30"/>
    </location>
</feature>
<dbReference type="SUPFAM" id="SSF82607">
    <property type="entry name" value="YbaB-like"/>
    <property type="match status" value="1"/>
</dbReference>
<dbReference type="Proteomes" id="UP000051445">
    <property type="component" value="Unassembled WGS sequence"/>
</dbReference>
<evidence type="ECO:0000256" key="3">
    <source>
        <dbReference type="SAM" id="MobiDB-lite"/>
    </source>
</evidence>
<keyword evidence="1 2" id="KW-0238">DNA-binding</keyword>
<dbReference type="PANTHER" id="PTHR33449">
    <property type="entry name" value="NUCLEOID-ASSOCIATED PROTEIN YBAB"/>
    <property type="match status" value="1"/>
</dbReference>
<dbReference type="GO" id="GO:0043590">
    <property type="term" value="C:bacterial nucleoid"/>
    <property type="evidence" value="ECO:0007669"/>
    <property type="project" value="UniProtKB-UniRule"/>
</dbReference>
<dbReference type="PATRIC" id="fig|1423746.3.peg.75"/>
<organism evidence="4 5">
    <name type="scientific">Limosilactobacillus frumenti DSM 13145</name>
    <dbReference type="NCBI Taxonomy" id="1423746"/>
    <lineage>
        <taxon>Bacteria</taxon>
        <taxon>Bacillati</taxon>
        <taxon>Bacillota</taxon>
        <taxon>Bacilli</taxon>
        <taxon>Lactobacillales</taxon>
        <taxon>Lactobacillaceae</taxon>
        <taxon>Limosilactobacillus</taxon>
    </lineage>
</organism>
<dbReference type="STRING" id="1423746.FD27_GL000073"/>
<dbReference type="AlphaFoldDB" id="A0A0R1PCR8"/>
<accession>A0A0R1PCR8</accession>
<reference evidence="4 5" key="1">
    <citation type="journal article" date="2015" name="Genome Announc.">
        <title>Expanding the biotechnology potential of lactobacilli through comparative genomics of 213 strains and associated genera.</title>
        <authorList>
            <person name="Sun Z."/>
            <person name="Harris H.M."/>
            <person name="McCann A."/>
            <person name="Guo C."/>
            <person name="Argimon S."/>
            <person name="Zhang W."/>
            <person name="Yang X."/>
            <person name="Jeffery I.B."/>
            <person name="Cooney J.C."/>
            <person name="Kagawa T.F."/>
            <person name="Liu W."/>
            <person name="Song Y."/>
            <person name="Salvetti E."/>
            <person name="Wrobel A."/>
            <person name="Rasinkangas P."/>
            <person name="Parkhill J."/>
            <person name="Rea M.C."/>
            <person name="O'Sullivan O."/>
            <person name="Ritari J."/>
            <person name="Douillard F.P."/>
            <person name="Paul Ross R."/>
            <person name="Yang R."/>
            <person name="Briner A.E."/>
            <person name="Felis G.E."/>
            <person name="de Vos W.M."/>
            <person name="Barrangou R."/>
            <person name="Klaenhammer T.R."/>
            <person name="Caufield P.W."/>
            <person name="Cui Y."/>
            <person name="Zhang H."/>
            <person name="O'Toole P.W."/>
        </authorList>
    </citation>
    <scope>NUCLEOTIDE SEQUENCE [LARGE SCALE GENOMIC DNA]</scope>
    <source>
        <strain evidence="4 5">DSM 13145</strain>
    </source>
</reference>
<dbReference type="Gene3D" id="3.30.1310.10">
    <property type="entry name" value="Nucleoid-associated protein YbaB-like domain"/>
    <property type="match status" value="1"/>
</dbReference>
<evidence type="ECO:0000256" key="2">
    <source>
        <dbReference type="HAMAP-Rule" id="MF_00274"/>
    </source>
</evidence>
<feature type="compositionally biased region" description="Low complexity" evidence="3">
    <location>
        <begin position="9"/>
        <end position="20"/>
    </location>
</feature>
<comment type="subunit">
    <text evidence="2">Homodimer.</text>
</comment>
<evidence type="ECO:0000256" key="1">
    <source>
        <dbReference type="ARBA" id="ARBA00023125"/>
    </source>
</evidence>
<comment type="function">
    <text evidence="2">Binds to DNA and alters its conformation. May be involved in regulation of gene expression, nucleoid organization and DNA protection.</text>
</comment>
<keyword evidence="5" id="KW-1185">Reference proteome</keyword>